<evidence type="ECO:0008006" key="5">
    <source>
        <dbReference type="Google" id="ProtNLM"/>
    </source>
</evidence>
<dbReference type="EMBL" id="KQ765561">
    <property type="protein sequence ID" value="OAD53895.1"/>
    <property type="molecule type" value="Genomic_DNA"/>
</dbReference>
<name>A0A310SHX0_9HYME</name>
<dbReference type="PROSITE" id="PS00018">
    <property type="entry name" value="EF_HAND_1"/>
    <property type="match status" value="1"/>
</dbReference>
<dbReference type="InterPro" id="IPR018247">
    <property type="entry name" value="EF_Hand_1_Ca_BS"/>
</dbReference>
<organism evidence="3 4">
    <name type="scientific">Eufriesea mexicana</name>
    <dbReference type="NCBI Taxonomy" id="516756"/>
    <lineage>
        <taxon>Eukaryota</taxon>
        <taxon>Metazoa</taxon>
        <taxon>Ecdysozoa</taxon>
        <taxon>Arthropoda</taxon>
        <taxon>Hexapoda</taxon>
        <taxon>Insecta</taxon>
        <taxon>Pterygota</taxon>
        <taxon>Neoptera</taxon>
        <taxon>Endopterygota</taxon>
        <taxon>Hymenoptera</taxon>
        <taxon>Apocrita</taxon>
        <taxon>Aculeata</taxon>
        <taxon>Apoidea</taxon>
        <taxon>Anthophila</taxon>
        <taxon>Apidae</taxon>
        <taxon>Eufriesea</taxon>
    </lineage>
</organism>
<dbReference type="Proteomes" id="UP000250275">
    <property type="component" value="Unassembled WGS sequence"/>
</dbReference>
<reference evidence="3 4" key="1">
    <citation type="submission" date="2015-07" db="EMBL/GenBank/DDBJ databases">
        <title>The genome of Eufriesea mexicana.</title>
        <authorList>
            <person name="Pan H."/>
            <person name="Kapheim K."/>
        </authorList>
    </citation>
    <scope>NUCLEOTIDE SEQUENCE [LARGE SCALE GENOMIC DNA]</scope>
    <source>
        <strain evidence="3">0111107269</strain>
        <tissue evidence="3">Whole body</tissue>
    </source>
</reference>
<evidence type="ECO:0000313" key="3">
    <source>
        <dbReference type="EMBL" id="OAD53895.1"/>
    </source>
</evidence>
<dbReference type="GO" id="GO:0005509">
    <property type="term" value="F:calcium ion binding"/>
    <property type="evidence" value="ECO:0007669"/>
    <property type="project" value="TreeGrafter"/>
</dbReference>
<evidence type="ECO:0000256" key="1">
    <source>
        <dbReference type="ARBA" id="ARBA00022723"/>
    </source>
</evidence>
<proteinExistence type="predicted"/>
<sequence length="227" mass="25203">MSLEDLLDLYSVFSENCPDNVRASWAFHIYDCPTASVIHGTQSDNPLGTTTPLMPSFPDFDGDNQISLSDLMETVNRLTWSYQNEHSGIDVADVEHVARMQMECSVAEQGRSPTVFQQPGLRVKQFGIGIFFYLYSDFSYLADNRPEGFTWSAHVGSLRPSLGAINGRWGHQCADGPREPHLGGEGFLHCRLPFGGTFPSSKVTDSLTKGTPLVKSANYIWRTPDFS</sequence>
<accession>A0A310SHX0</accession>
<dbReference type="AlphaFoldDB" id="A0A310SHX0"/>
<dbReference type="PANTHER" id="PTHR45791:SF9">
    <property type="entry name" value="FREQUENIN-1-LIKE PROTEIN"/>
    <property type="match status" value="1"/>
</dbReference>
<evidence type="ECO:0000256" key="2">
    <source>
        <dbReference type="ARBA" id="ARBA00022737"/>
    </source>
</evidence>
<dbReference type="GO" id="GO:0000287">
    <property type="term" value="F:magnesium ion binding"/>
    <property type="evidence" value="ECO:0007669"/>
    <property type="project" value="TreeGrafter"/>
</dbReference>
<dbReference type="PANTHER" id="PTHR45791">
    <property type="entry name" value="CALCIUM AND INTEGRIN BINDING FAMILY MEMBER 2"/>
    <property type="match status" value="1"/>
</dbReference>
<dbReference type="InterPro" id="IPR051433">
    <property type="entry name" value="CIBP"/>
</dbReference>
<keyword evidence="1" id="KW-0479">Metal-binding</keyword>
<keyword evidence="2" id="KW-0677">Repeat</keyword>
<dbReference type="OrthoDB" id="114727at2759"/>
<protein>
    <recommendedName>
        <fullName evidence="5">EF-hand domain-containing protein</fullName>
    </recommendedName>
</protein>
<evidence type="ECO:0000313" key="4">
    <source>
        <dbReference type="Proteomes" id="UP000250275"/>
    </source>
</evidence>
<gene>
    <name evidence="3" type="ORF">WN48_08648</name>
</gene>
<keyword evidence="4" id="KW-1185">Reference proteome</keyword>